<accession>A0A1E7FFL9</accession>
<dbReference type="AlphaFoldDB" id="A0A1E7FFL9"/>
<protein>
    <submittedName>
        <fullName evidence="3">Uncharacterized protein</fullName>
    </submittedName>
</protein>
<name>A0A1E7FFL9_9STRA</name>
<sequence length="372" mass="42509">MNNNNNPPEQAGALKKIYQARKELYEANEGDITDLERRLEQAMEKKIDLAEQMNDAKTSYDEASSKIVDLLDDDEDDYDDNDGKNIPQNIKNNHEDYINQEEEKKDNNDNDKGLNERKPTAKRTPNESSASSLPLKRTPRIYEQHTTTTMVPQQSKSTLKRTPGNYEQHMMMMSTSTTSINGSNSISSPPNEQLMLDVSKKRPRSTSNLTMTIRNRIRPSDIPQDRWLQSSIGRTRDELNSIDDMVQYMGSCKFGQSCICSKFGKVHAIVLNDEWNELVQTIDEQQLWYVGLGPGRKRDAGLVAACSSTIPIFHAPKVEYKTKELFYVGHYKVLNIKEYEPPISITDQERQLLLTFTFVEFDIKLAAIINNA</sequence>
<proteinExistence type="predicted"/>
<gene>
    <name evidence="3" type="ORF">FRACYDRAFT_239563</name>
</gene>
<evidence type="ECO:0000313" key="4">
    <source>
        <dbReference type="Proteomes" id="UP000095751"/>
    </source>
</evidence>
<dbReference type="Proteomes" id="UP000095751">
    <property type="component" value="Unassembled WGS sequence"/>
</dbReference>
<feature type="coiled-coil region" evidence="1">
    <location>
        <begin position="25"/>
        <end position="59"/>
    </location>
</feature>
<feature type="compositionally biased region" description="Polar residues" evidence="2">
    <location>
        <begin position="144"/>
        <end position="157"/>
    </location>
</feature>
<evidence type="ECO:0000256" key="1">
    <source>
        <dbReference type="SAM" id="Coils"/>
    </source>
</evidence>
<keyword evidence="1" id="KW-0175">Coiled coil</keyword>
<keyword evidence="4" id="KW-1185">Reference proteome</keyword>
<dbReference type="OrthoDB" id="10589201at2759"/>
<reference evidence="3 4" key="1">
    <citation type="submission" date="2016-09" db="EMBL/GenBank/DDBJ databases">
        <title>Extensive genetic diversity and differential bi-allelic expression allows diatom success in the polar Southern Ocean.</title>
        <authorList>
            <consortium name="DOE Joint Genome Institute"/>
            <person name="Mock T."/>
            <person name="Otillar R.P."/>
            <person name="Strauss J."/>
            <person name="Dupont C."/>
            <person name="Frickenhaus S."/>
            <person name="Maumus F."/>
            <person name="Mcmullan M."/>
            <person name="Sanges R."/>
            <person name="Schmutz J."/>
            <person name="Toseland A."/>
            <person name="Valas R."/>
            <person name="Veluchamy A."/>
            <person name="Ward B.J."/>
            <person name="Allen A."/>
            <person name="Barry K."/>
            <person name="Falciatore A."/>
            <person name="Ferrante M."/>
            <person name="Fortunato A.E."/>
            <person name="Gloeckner G."/>
            <person name="Gruber A."/>
            <person name="Hipkin R."/>
            <person name="Janech M."/>
            <person name="Kroth P."/>
            <person name="Leese F."/>
            <person name="Lindquist E."/>
            <person name="Lyon B.R."/>
            <person name="Martin J."/>
            <person name="Mayer C."/>
            <person name="Parker M."/>
            <person name="Quesneville H."/>
            <person name="Raymond J."/>
            <person name="Uhlig C."/>
            <person name="Valentin K.U."/>
            <person name="Worden A.Z."/>
            <person name="Armbrust E.V."/>
            <person name="Bowler C."/>
            <person name="Green B."/>
            <person name="Moulton V."/>
            <person name="Van Oosterhout C."/>
            <person name="Grigoriev I."/>
        </authorList>
    </citation>
    <scope>NUCLEOTIDE SEQUENCE [LARGE SCALE GENOMIC DNA]</scope>
    <source>
        <strain evidence="3 4">CCMP1102</strain>
    </source>
</reference>
<evidence type="ECO:0000256" key="2">
    <source>
        <dbReference type="SAM" id="MobiDB-lite"/>
    </source>
</evidence>
<dbReference type="KEGG" id="fcy:FRACYDRAFT_239563"/>
<dbReference type="EMBL" id="KV784358">
    <property type="protein sequence ID" value="OEU16968.1"/>
    <property type="molecule type" value="Genomic_DNA"/>
</dbReference>
<dbReference type="InParanoid" id="A0A1E7FFL9"/>
<feature type="compositionally biased region" description="Basic and acidic residues" evidence="2">
    <location>
        <begin position="92"/>
        <end position="119"/>
    </location>
</feature>
<organism evidence="3 4">
    <name type="scientific">Fragilariopsis cylindrus CCMP1102</name>
    <dbReference type="NCBI Taxonomy" id="635003"/>
    <lineage>
        <taxon>Eukaryota</taxon>
        <taxon>Sar</taxon>
        <taxon>Stramenopiles</taxon>
        <taxon>Ochrophyta</taxon>
        <taxon>Bacillariophyta</taxon>
        <taxon>Bacillariophyceae</taxon>
        <taxon>Bacillariophycidae</taxon>
        <taxon>Bacillariales</taxon>
        <taxon>Bacillariaceae</taxon>
        <taxon>Fragilariopsis</taxon>
    </lineage>
</organism>
<feature type="region of interest" description="Disordered" evidence="2">
    <location>
        <begin position="72"/>
        <end position="161"/>
    </location>
</feature>
<evidence type="ECO:0000313" key="3">
    <source>
        <dbReference type="EMBL" id="OEU16968.1"/>
    </source>
</evidence>